<keyword evidence="2" id="KW-0963">Cytoplasm</keyword>
<sequence length="512" mass="56627">MDSKGRGSKANALGCANVVGTAANAVTNNNGSNSNQHPYARRHVNNSGGAFVNAFLASPTSLYNTPQPVDPYRQALSNPFPSAPYTTVGHLFMSSAVRNARPNVSFRSRSPARNTTVVTSPKFAHYTTIYNIENEASPSSMNPKVRTQVYQTTTRMAGTSMALRRLVKMSTTAEECAAVSELFRQYRHPNLVPLTNVLVTDEFVMGSADVIMEYKFITGAKSLNEAFINEGKATEGLLWSFACQMVSLMRAFHETSTPLRGLHWTKILFVPVSSRFYFSGVGFMDVMEPKGSAHQSAALMKHDIQSLGLLLLQLSTGNSNAKPEDFTAQPAKGYSGIFWLLVKACIDGTADVVTLCRALGERMSMEVAHQEGHADRLISQCGKEAHNGRIMRLMIKLNFVLESLHDFPEHSAEANNRYALRLFSQYVFNQVDERHRTRLDWGHVFHSLNKLDCGSEELVQLIGNDESNTILVISYRDLRDTLERAFEQLQPPPNEGDVQPFTVTVGTTSATL</sequence>
<dbReference type="RefSeq" id="XP_067077702.1">
    <property type="nucleotide sequence ID" value="XM_067221601.1"/>
</dbReference>
<keyword evidence="3" id="KW-0507">mRNA processing</keyword>
<evidence type="ECO:0000256" key="3">
    <source>
        <dbReference type="ARBA" id="ARBA00022664"/>
    </source>
</evidence>
<protein>
    <submittedName>
        <fullName evidence="8">Pab1p-dependent poly(A) ribonuclease subunit, putative</fullName>
    </submittedName>
</protein>
<dbReference type="GO" id="GO:0031251">
    <property type="term" value="C:PAN complex"/>
    <property type="evidence" value="ECO:0007669"/>
    <property type="project" value="InterPro"/>
</dbReference>
<dbReference type="GeneID" id="92381059"/>
<reference evidence="8" key="1">
    <citation type="submission" date="2016-09" db="EMBL/GenBank/DDBJ databases">
        <authorList>
            <person name="Hebert L."/>
            <person name="Moumen B."/>
        </authorList>
    </citation>
    <scope>NUCLEOTIDE SEQUENCE [LARGE SCALE GENOMIC DNA]</scope>
    <source>
        <strain evidence="8">OVI</strain>
    </source>
</reference>
<keyword evidence="5" id="KW-0067">ATP-binding</keyword>
<name>A0A1G4I332_TRYEQ</name>
<dbReference type="EMBL" id="CZPT02000526">
    <property type="protein sequence ID" value="SCU66238.1"/>
    <property type="molecule type" value="Genomic_DNA"/>
</dbReference>
<dbReference type="Gene3D" id="1.10.510.10">
    <property type="entry name" value="Transferase(Phosphotransferase) domain 1"/>
    <property type="match status" value="1"/>
</dbReference>
<dbReference type="Gene3D" id="1.20.5.5160">
    <property type="match status" value="1"/>
</dbReference>
<keyword evidence="4" id="KW-0547">Nucleotide-binding</keyword>
<dbReference type="GO" id="GO:0006397">
    <property type="term" value="P:mRNA processing"/>
    <property type="evidence" value="ECO:0007669"/>
    <property type="project" value="UniProtKB-KW"/>
</dbReference>
<dbReference type="GO" id="GO:0005524">
    <property type="term" value="F:ATP binding"/>
    <property type="evidence" value="ECO:0007669"/>
    <property type="project" value="UniProtKB-KW"/>
</dbReference>
<dbReference type="Pfam" id="PF18101">
    <property type="entry name" value="Pan3_CK"/>
    <property type="match status" value="1"/>
</dbReference>
<dbReference type="SUPFAM" id="SSF56112">
    <property type="entry name" value="Protein kinase-like (PK-like)"/>
    <property type="match status" value="1"/>
</dbReference>
<dbReference type="InterPro" id="IPR011009">
    <property type="entry name" value="Kinase-like_dom_sf"/>
</dbReference>
<evidence type="ECO:0000313" key="9">
    <source>
        <dbReference type="Proteomes" id="UP000195570"/>
    </source>
</evidence>
<evidence type="ECO:0000256" key="6">
    <source>
        <dbReference type="ARBA" id="ARBA00023054"/>
    </source>
</evidence>
<evidence type="ECO:0000256" key="1">
    <source>
        <dbReference type="ARBA" id="ARBA00004496"/>
    </source>
</evidence>
<dbReference type="PANTHER" id="PTHR12272">
    <property type="entry name" value="DEADENYLATION COMPLEX SUBUNIT PAN3"/>
    <property type="match status" value="1"/>
</dbReference>
<proteinExistence type="predicted"/>
<evidence type="ECO:0000256" key="2">
    <source>
        <dbReference type="ARBA" id="ARBA00022490"/>
    </source>
</evidence>
<dbReference type="FunFam" id="1.10.510.10:FF:001015">
    <property type="entry name" value="Pab1p-dependent poly(A) ribonuclease subunit, putative"/>
    <property type="match status" value="1"/>
</dbReference>
<evidence type="ECO:0000259" key="7">
    <source>
        <dbReference type="Pfam" id="PF18101"/>
    </source>
</evidence>
<dbReference type="GO" id="GO:0000932">
    <property type="term" value="C:P-body"/>
    <property type="evidence" value="ECO:0007669"/>
    <property type="project" value="TreeGrafter"/>
</dbReference>
<comment type="caution">
    <text evidence="8">The sequence shown here is derived from an EMBL/GenBank/DDBJ whole genome shotgun (WGS) entry which is preliminary data.</text>
</comment>
<dbReference type="GO" id="GO:0000289">
    <property type="term" value="P:nuclear-transcribed mRNA poly(A) tail shortening"/>
    <property type="evidence" value="ECO:0007669"/>
    <property type="project" value="InterPro"/>
</dbReference>
<organism evidence="8 9">
    <name type="scientific">Trypanosoma equiperdum</name>
    <dbReference type="NCBI Taxonomy" id="5694"/>
    <lineage>
        <taxon>Eukaryota</taxon>
        <taxon>Discoba</taxon>
        <taxon>Euglenozoa</taxon>
        <taxon>Kinetoplastea</taxon>
        <taxon>Metakinetoplastina</taxon>
        <taxon>Trypanosomatida</taxon>
        <taxon>Trypanosomatidae</taxon>
        <taxon>Trypanosoma</taxon>
    </lineage>
</organism>
<dbReference type="InterPro" id="IPR030844">
    <property type="entry name" value="PAN3"/>
</dbReference>
<accession>A0A1G4I332</accession>
<dbReference type="GO" id="GO:0008143">
    <property type="term" value="F:poly(A) binding"/>
    <property type="evidence" value="ECO:0007669"/>
    <property type="project" value="TreeGrafter"/>
</dbReference>
<feature type="domain" description="Pan3 C-terminal knob" evidence="7">
    <location>
        <begin position="354"/>
        <end position="489"/>
    </location>
</feature>
<evidence type="ECO:0000313" key="8">
    <source>
        <dbReference type="EMBL" id="SCU66238.1"/>
    </source>
</evidence>
<dbReference type="PANTHER" id="PTHR12272:SF11">
    <property type="entry name" value="PAN2-PAN3 DEADENYLATION COMPLEX SUBUNIT PAN3"/>
    <property type="match status" value="1"/>
</dbReference>
<evidence type="ECO:0000256" key="4">
    <source>
        <dbReference type="ARBA" id="ARBA00022741"/>
    </source>
</evidence>
<dbReference type="VEuPathDB" id="TriTrypDB:TEOVI_000712500"/>
<dbReference type="FunFam" id="1.10.287.3700:FF:000003">
    <property type="entry name" value="Pab1p-dependent poly(A) ribonuclease subunit, putative"/>
    <property type="match status" value="1"/>
</dbReference>
<keyword evidence="6" id="KW-0175">Coiled coil</keyword>
<comment type="subcellular location">
    <subcellularLocation>
        <location evidence="1">Cytoplasm</location>
    </subcellularLocation>
</comment>
<dbReference type="InterPro" id="IPR041332">
    <property type="entry name" value="Pan3_CK"/>
</dbReference>
<dbReference type="Gene3D" id="1.10.287.3700">
    <property type="match status" value="1"/>
</dbReference>
<dbReference type="AlphaFoldDB" id="A0A1G4I332"/>
<evidence type="ECO:0000256" key="5">
    <source>
        <dbReference type="ARBA" id="ARBA00022840"/>
    </source>
</evidence>
<gene>
    <name evidence="8" type="ORF">TEOVI_000712500</name>
</gene>
<dbReference type="Proteomes" id="UP000195570">
    <property type="component" value="Unassembled WGS sequence"/>
</dbReference>
<keyword evidence="9" id="KW-1185">Reference proteome</keyword>